<dbReference type="Pfam" id="PF10076">
    <property type="entry name" value="Phage_Mu_Gp48"/>
    <property type="match status" value="1"/>
</dbReference>
<sequence>MNKEQVIEALKSYFPKRWFKYDNSGIQRLLEVQAEAILMAVQTTEEVERELYSGSAVSTLADKERAYKLPVTSDMSVEERQRRLIAREWERGGPTNTTDFENTLSLLIGSPTKIIPDFNDFSMLLSFKYMGQKINFPIVEDYIRRNKLGHLKHIYNTELDKEVIKIRDKVVVTTKQYHKVKEFRVGMKPIKWKGDTILK</sequence>
<protein>
    <submittedName>
        <fullName evidence="1">DUF2313 domain-containing protein</fullName>
    </submittedName>
</protein>
<evidence type="ECO:0000313" key="2">
    <source>
        <dbReference type="Proteomes" id="UP000323732"/>
    </source>
</evidence>
<dbReference type="AlphaFoldDB" id="A0A5D4RXS1"/>
<reference evidence="1 2" key="1">
    <citation type="submission" date="2019-08" db="EMBL/GenBank/DDBJ databases">
        <title>Bacillus genomes from the desert of Cuatro Cienegas, Coahuila.</title>
        <authorList>
            <person name="Olmedo-Alvarez G."/>
        </authorList>
    </citation>
    <scope>NUCLEOTIDE SEQUENCE [LARGE SCALE GENOMIC DNA]</scope>
    <source>
        <strain evidence="1 2">CH37_1T</strain>
    </source>
</reference>
<name>A0A5D4RXS1_9BACI</name>
<dbReference type="InterPro" id="IPR018755">
    <property type="entry name" value="Phage_Mu_Gp48"/>
</dbReference>
<dbReference type="EMBL" id="VTES01000015">
    <property type="protein sequence ID" value="TYS55740.1"/>
    <property type="molecule type" value="Genomic_DNA"/>
</dbReference>
<proteinExistence type="predicted"/>
<dbReference type="RefSeq" id="WP_148951103.1">
    <property type="nucleotide sequence ID" value="NZ_VTES01000015.1"/>
</dbReference>
<accession>A0A5D4RXS1</accession>
<evidence type="ECO:0000313" key="1">
    <source>
        <dbReference type="EMBL" id="TYS55740.1"/>
    </source>
</evidence>
<gene>
    <name evidence="1" type="ORF">FZD47_25265</name>
</gene>
<dbReference type="Proteomes" id="UP000323732">
    <property type="component" value="Unassembled WGS sequence"/>
</dbReference>
<comment type="caution">
    <text evidence="1">The sequence shown here is derived from an EMBL/GenBank/DDBJ whole genome shotgun (WGS) entry which is preliminary data.</text>
</comment>
<organism evidence="1 2">
    <name type="scientific">Bacillus infantis</name>
    <dbReference type="NCBI Taxonomy" id="324767"/>
    <lineage>
        <taxon>Bacteria</taxon>
        <taxon>Bacillati</taxon>
        <taxon>Bacillota</taxon>
        <taxon>Bacilli</taxon>
        <taxon>Bacillales</taxon>
        <taxon>Bacillaceae</taxon>
        <taxon>Bacillus</taxon>
    </lineage>
</organism>